<comment type="caution">
    <text evidence="13">The sequence shown here is derived from an EMBL/GenBank/DDBJ whole genome shotgun (WGS) entry which is preliminary data.</text>
</comment>
<comment type="similarity">
    <text evidence="2">Belongs to the GSP G family.</text>
</comment>
<feature type="domain" description="Type II secretion system protein GspG C-terminal" evidence="12">
    <location>
        <begin position="54"/>
        <end position="160"/>
    </location>
</feature>
<keyword evidence="5" id="KW-0488">Methylation</keyword>
<reference evidence="13" key="1">
    <citation type="submission" date="2020-10" db="EMBL/GenBank/DDBJ databases">
        <authorList>
            <person name="Abbas A."/>
            <person name="Razzaq R."/>
            <person name="Waqas M."/>
            <person name="Abbas N."/>
            <person name="Nielsen T.K."/>
            <person name="Hansen L.H."/>
            <person name="Hussain S."/>
            <person name="Shahid M."/>
        </authorList>
    </citation>
    <scope>NUCLEOTIDE SEQUENCE</scope>
    <source>
        <strain evidence="13">S14</strain>
    </source>
</reference>
<dbReference type="PROSITE" id="PS00409">
    <property type="entry name" value="PROKAR_NTER_METHYL"/>
    <property type="match status" value="1"/>
</dbReference>
<keyword evidence="9 11" id="KW-0472">Membrane</keyword>
<keyword evidence="8 11" id="KW-1133">Transmembrane helix</keyword>
<dbReference type="InterPro" id="IPR013545">
    <property type="entry name" value="T2SS_protein-GspG_C"/>
</dbReference>
<gene>
    <name evidence="13" type="primary">gspG</name>
    <name evidence="13" type="ORF">IHQ68_09620</name>
</gene>
<evidence type="ECO:0000313" key="14">
    <source>
        <dbReference type="Proteomes" id="UP001181622"/>
    </source>
</evidence>
<dbReference type="PRINTS" id="PR00813">
    <property type="entry name" value="BCTERIALGSPG"/>
</dbReference>
<dbReference type="RefSeq" id="WP_309391161.1">
    <property type="nucleotide sequence ID" value="NZ_JADBEO010000017.1"/>
</dbReference>
<keyword evidence="14" id="KW-1185">Reference proteome</keyword>
<comment type="subcellular location">
    <subcellularLocation>
        <location evidence="1">Cell inner membrane</location>
        <topology evidence="1">Single-pass membrane protein</topology>
    </subcellularLocation>
</comment>
<dbReference type="NCBIfam" id="TIGR01710">
    <property type="entry name" value="typeII_sec_gspG"/>
    <property type="match status" value="1"/>
</dbReference>
<evidence type="ECO:0000256" key="10">
    <source>
        <dbReference type="SAM" id="MobiDB-lite"/>
    </source>
</evidence>
<evidence type="ECO:0000256" key="8">
    <source>
        <dbReference type="ARBA" id="ARBA00022989"/>
    </source>
</evidence>
<evidence type="ECO:0000256" key="11">
    <source>
        <dbReference type="SAM" id="Phobius"/>
    </source>
</evidence>
<dbReference type="Pfam" id="PF07963">
    <property type="entry name" value="N_methyl"/>
    <property type="match status" value="1"/>
</dbReference>
<name>A0ABU1DFP9_9HYPH</name>
<evidence type="ECO:0000256" key="6">
    <source>
        <dbReference type="ARBA" id="ARBA00022519"/>
    </source>
</evidence>
<dbReference type="Gene3D" id="3.30.700.10">
    <property type="entry name" value="Glycoprotein, Type 4 Pilin"/>
    <property type="match status" value="1"/>
</dbReference>
<accession>A0ABU1DFP9</accession>
<dbReference type="InterPro" id="IPR012902">
    <property type="entry name" value="N_methyl_site"/>
</dbReference>
<feature type="region of interest" description="Disordered" evidence="10">
    <location>
        <begin position="140"/>
        <end position="161"/>
    </location>
</feature>
<evidence type="ECO:0000256" key="3">
    <source>
        <dbReference type="ARBA" id="ARBA00020042"/>
    </source>
</evidence>
<protein>
    <recommendedName>
        <fullName evidence="3">Type II secretion system core protein G</fullName>
    </recommendedName>
</protein>
<dbReference type="PANTHER" id="PTHR30093">
    <property type="entry name" value="GENERAL SECRETION PATHWAY PROTEIN G"/>
    <property type="match status" value="1"/>
</dbReference>
<organism evidence="13 14">
    <name type="scientific">Chelatococcus sambhunathii</name>
    <dbReference type="NCBI Taxonomy" id="363953"/>
    <lineage>
        <taxon>Bacteria</taxon>
        <taxon>Pseudomonadati</taxon>
        <taxon>Pseudomonadota</taxon>
        <taxon>Alphaproteobacteria</taxon>
        <taxon>Hyphomicrobiales</taxon>
        <taxon>Chelatococcaceae</taxon>
        <taxon>Chelatococcus</taxon>
    </lineage>
</organism>
<evidence type="ECO:0000256" key="2">
    <source>
        <dbReference type="ARBA" id="ARBA00009984"/>
    </source>
</evidence>
<keyword evidence="7 11" id="KW-0812">Transmembrane</keyword>
<evidence type="ECO:0000313" key="13">
    <source>
        <dbReference type="EMBL" id="MDR4306876.1"/>
    </source>
</evidence>
<proteinExistence type="inferred from homology"/>
<keyword evidence="6" id="KW-0997">Cell inner membrane</keyword>
<dbReference type="Pfam" id="PF08334">
    <property type="entry name" value="T2SSG"/>
    <property type="match status" value="1"/>
</dbReference>
<feature type="transmembrane region" description="Helical" evidence="11">
    <location>
        <begin position="37"/>
        <end position="59"/>
    </location>
</feature>
<dbReference type="SUPFAM" id="SSF54523">
    <property type="entry name" value="Pili subunits"/>
    <property type="match status" value="1"/>
</dbReference>
<dbReference type="PANTHER" id="PTHR30093:SF45">
    <property type="entry name" value="TYPE II SECRETION SYSTEM CORE PROTEIN G"/>
    <property type="match status" value="1"/>
</dbReference>
<evidence type="ECO:0000256" key="1">
    <source>
        <dbReference type="ARBA" id="ARBA00004377"/>
    </source>
</evidence>
<evidence type="ECO:0000256" key="9">
    <source>
        <dbReference type="ARBA" id="ARBA00023136"/>
    </source>
</evidence>
<dbReference type="EMBL" id="JADBEO010000017">
    <property type="protein sequence ID" value="MDR4306876.1"/>
    <property type="molecule type" value="Genomic_DNA"/>
</dbReference>
<evidence type="ECO:0000256" key="4">
    <source>
        <dbReference type="ARBA" id="ARBA00022475"/>
    </source>
</evidence>
<keyword evidence="4" id="KW-1003">Cell membrane</keyword>
<dbReference type="Proteomes" id="UP001181622">
    <property type="component" value="Unassembled WGS sequence"/>
</dbReference>
<dbReference type="NCBIfam" id="TIGR02532">
    <property type="entry name" value="IV_pilin_GFxxxE"/>
    <property type="match status" value="1"/>
</dbReference>
<evidence type="ECO:0000256" key="7">
    <source>
        <dbReference type="ARBA" id="ARBA00022692"/>
    </source>
</evidence>
<feature type="region of interest" description="Disordered" evidence="10">
    <location>
        <begin position="1"/>
        <end position="24"/>
    </location>
</feature>
<dbReference type="InterPro" id="IPR000983">
    <property type="entry name" value="Bac_GSPG_pilin"/>
</dbReference>
<dbReference type="InterPro" id="IPR045584">
    <property type="entry name" value="Pilin-like"/>
</dbReference>
<evidence type="ECO:0000259" key="12">
    <source>
        <dbReference type="Pfam" id="PF08334"/>
    </source>
</evidence>
<feature type="compositionally biased region" description="Basic and acidic residues" evidence="10">
    <location>
        <begin position="14"/>
        <end position="24"/>
    </location>
</feature>
<sequence length="161" mass="17411">MTRTTATETAAKGGDFRSRGARGGRRDRTGGFTLVELLVVLVILSLVMGLVGPRVLSYLSSSRERAARLQLQAFSSALDLYYLDMGRYPTTSEGLQALVKAPAGQDKWSGPYVQQGQIPADPWGFPYEYRTPGRTKAYSITSLGSDGRRGGENDAADIVSD</sequence>
<evidence type="ECO:0000256" key="5">
    <source>
        <dbReference type="ARBA" id="ARBA00022481"/>
    </source>
</evidence>
<dbReference type="InterPro" id="IPR010054">
    <property type="entry name" value="Type2_sec_GspG"/>
</dbReference>